<name>A0AC34QLV9_9BILA</name>
<protein>
    <submittedName>
        <fullName evidence="2">60S ribosomal protein L13</fullName>
    </submittedName>
</protein>
<reference evidence="2" key="1">
    <citation type="submission" date="2022-11" db="UniProtKB">
        <authorList>
            <consortium name="WormBaseParasite"/>
        </authorList>
    </citation>
    <scope>IDENTIFICATION</scope>
</reference>
<evidence type="ECO:0000313" key="1">
    <source>
        <dbReference type="Proteomes" id="UP000887576"/>
    </source>
</evidence>
<organism evidence="1 2">
    <name type="scientific">Panagrolaimus sp. JU765</name>
    <dbReference type="NCBI Taxonomy" id="591449"/>
    <lineage>
        <taxon>Eukaryota</taxon>
        <taxon>Metazoa</taxon>
        <taxon>Ecdysozoa</taxon>
        <taxon>Nematoda</taxon>
        <taxon>Chromadorea</taxon>
        <taxon>Rhabditida</taxon>
        <taxon>Tylenchina</taxon>
        <taxon>Panagrolaimomorpha</taxon>
        <taxon>Panagrolaimoidea</taxon>
        <taxon>Panagrolaimidae</taxon>
        <taxon>Panagrolaimus</taxon>
    </lineage>
</organism>
<accession>A0AC34QLV9</accession>
<sequence>MSRFGSKMAPHGNHMIQSVHLRKHWQRRVRTWFNQPARKLRRRNARVAKAKAIAPRPAGGLLRPAVRCATNKYNTKVRLGRGFTLQELKAAGVSVVEARTFGIAVDFRRTNLSVESLEQNVRRLKEYKARLIVFPKKAGKPRKGDATAEEIKLASQLRGRILPVIKEVAPVTEMVLTDALKKFEVYRHLRRLRADKRNAGKREKKAKAAGDDGGLGATR</sequence>
<evidence type="ECO:0000313" key="2">
    <source>
        <dbReference type="WBParaSite" id="JU765_v2.g17442.t1"/>
    </source>
</evidence>
<proteinExistence type="predicted"/>
<dbReference type="Proteomes" id="UP000887576">
    <property type="component" value="Unplaced"/>
</dbReference>
<dbReference type="WBParaSite" id="JU765_v2.g17442.t1">
    <property type="protein sequence ID" value="JU765_v2.g17442.t1"/>
    <property type="gene ID" value="JU765_v2.g17442"/>
</dbReference>